<evidence type="ECO:0000259" key="4">
    <source>
        <dbReference type="PROSITE" id="PS50995"/>
    </source>
</evidence>
<dbReference type="PANTHER" id="PTHR42756:SF1">
    <property type="entry name" value="TRANSCRIPTIONAL REPRESSOR OF EMRAB OPERON"/>
    <property type="match status" value="1"/>
</dbReference>
<dbReference type="Gene3D" id="1.10.10.10">
    <property type="entry name" value="Winged helix-like DNA-binding domain superfamily/Winged helix DNA-binding domain"/>
    <property type="match status" value="1"/>
</dbReference>
<name>A0A0R2A1W0_9LACO</name>
<evidence type="ECO:0000256" key="3">
    <source>
        <dbReference type="ARBA" id="ARBA00023163"/>
    </source>
</evidence>
<evidence type="ECO:0000313" key="6">
    <source>
        <dbReference type="Proteomes" id="UP000051733"/>
    </source>
</evidence>
<dbReference type="STRING" id="1423813.FC26_GL000628"/>
<comment type="caution">
    <text evidence="5">The sequence shown here is derived from an EMBL/GenBank/DDBJ whole genome shotgun (WGS) entry which is preliminary data.</text>
</comment>
<dbReference type="GO" id="GO:0003700">
    <property type="term" value="F:DNA-binding transcription factor activity"/>
    <property type="evidence" value="ECO:0007669"/>
    <property type="project" value="InterPro"/>
</dbReference>
<gene>
    <name evidence="5" type="ORF">FC26_GL000628</name>
</gene>
<organism evidence="5 6">
    <name type="scientific">Paucilactobacillus vaccinostercus DSM 20634</name>
    <dbReference type="NCBI Taxonomy" id="1423813"/>
    <lineage>
        <taxon>Bacteria</taxon>
        <taxon>Bacillati</taxon>
        <taxon>Bacillota</taxon>
        <taxon>Bacilli</taxon>
        <taxon>Lactobacillales</taxon>
        <taxon>Lactobacillaceae</taxon>
        <taxon>Paucilactobacillus</taxon>
    </lineage>
</organism>
<dbReference type="PROSITE" id="PS50995">
    <property type="entry name" value="HTH_MARR_2"/>
    <property type="match status" value="1"/>
</dbReference>
<dbReference type="GO" id="GO:0003677">
    <property type="term" value="F:DNA binding"/>
    <property type="evidence" value="ECO:0007669"/>
    <property type="project" value="UniProtKB-KW"/>
</dbReference>
<dbReference type="EMBL" id="AYYY01000063">
    <property type="protein sequence ID" value="KRM60538.1"/>
    <property type="molecule type" value="Genomic_DNA"/>
</dbReference>
<dbReference type="SUPFAM" id="SSF46785">
    <property type="entry name" value="Winged helix' DNA-binding domain"/>
    <property type="match status" value="1"/>
</dbReference>
<dbReference type="Pfam" id="PF01047">
    <property type="entry name" value="MarR"/>
    <property type="match status" value="1"/>
</dbReference>
<evidence type="ECO:0000256" key="2">
    <source>
        <dbReference type="ARBA" id="ARBA00023125"/>
    </source>
</evidence>
<dbReference type="PANTHER" id="PTHR42756">
    <property type="entry name" value="TRANSCRIPTIONAL REGULATOR, MARR"/>
    <property type="match status" value="1"/>
</dbReference>
<sequence>MNDEYSDLSQEMFHLMQTMRRMSLVKMKSQHGIHHGQGHVLGMLMKHNDVAQKELAQWLNIRPASLTDLLEKLERDQLIVRSRDQNDRRVVRVSITEKGQQIVRQNIQVRREIEATMFGSLSGSEIQTMTTILQKMSQSLQQQIKKAGDGQ</sequence>
<evidence type="ECO:0000256" key="1">
    <source>
        <dbReference type="ARBA" id="ARBA00023015"/>
    </source>
</evidence>
<dbReference type="RefSeq" id="WP_057780767.1">
    <property type="nucleotide sequence ID" value="NZ_AYYY01000063.1"/>
</dbReference>
<feature type="domain" description="HTH marR-type" evidence="4">
    <location>
        <begin position="5"/>
        <end position="138"/>
    </location>
</feature>
<keyword evidence="1" id="KW-0805">Transcription regulation</keyword>
<keyword evidence="2" id="KW-0238">DNA-binding</keyword>
<evidence type="ECO:0000313" key="5">
    <source>
        <dbReference type="EMBL" id="KRM60538.1"/>
    </source>
</evidence>
<dbReference type="OrthoDB" id="2295869at2"/>
<dbReference type="AlphaFoldDB" id="A0A0R2A1W0"/>
<dbReference type="PATRIC" id="fig|1423813.3.peg.639"/>
<dbReference type="InterPro" id="IPR036390">
    <property type="entry name" value="WH_DNA-bd_sf"/>
</dbReference>
<proteinExistence type="predicted"/>
<dbReference type="Proteomes" id="UP000051733">
    <property type="component" value="Unassembled WGS sequence"/>
</dbReference>
<reference evidence="5 6" key="1">
    <citation type="journal article" date="2015" name="Genome Announc.">
        <title>Expanding the biotechnology potential of lactobacilli through comparative genomics of 213 strains and associated genera.</title>
        <authorList>
            <person name="Sun Z."/>
            <person name="Harris H.M."/>
            <person name="McCann A."/>
            <person name="Guo C."/>
            <person name="Argimon S."/>
            <person name="Zhang W."/>
            <person name="Yang X."/>
            <person name="Jeffery I.B."/>
            <person name="Cooney J.C."/>
            <person name="Kagawa T.F."/>
            <person name="Liu W."/>
            <person name="Song Y."/>
            <person name="Salvetti E."/>
            <person name="Wrobel A."/>
            <person name="Rasinkangas P."/>
            <person name="Parkhill J."/>
            <person name="Rea M.C."/>
            <person name="O'Sullivan O."/>
            <person name="Ritari J."/>
            <person name="Douillard F.P."/>
            <person name="Paul Ross R."/>
            <person name="Yang R."/>
            <person name="Briner A.E."/>
            <person name="Felis G.E."/>
            <person name="de Vos W.M."/>
            <person name="Barrangou R."/>
            <person name="Klaenhammer T.R."/>
            <person name="Caufield P.W."/>
            <person name="Cui Y."/>
            <person name="Zhang H."/>
            <person name="O'Toole P.W."/>
        </authorList>
    </citation>
    <scope>NUCLEOTIDE SEQUENCE [LARGE SCALE GENOMIC DNA]</scope>
    <source>
        <strain evidence="5 6">DSM 20634</strain>
    </source>
</reference>
<keyword evidence="3" id="KW-0804">Transcription</keyword>
<protein>
    <submittedName>
        <fullName evidence="5">Transcriptional regulator</fullName>
    </submittedName>
</protein>
<dbReference type="SMART" id="SM00347">
    <property type="entry name" value="HTH_MARR"/>
    <property type="match status" value="1"/>
</dbReference>
<dbReference type="InterPro" id="IPR000835">
    <property type="entry name" value="HTH_MarR-typ"/>
</dbReference>
<keyword evidence="6" id="KW-1185">Reference proteome</keyword>
<dbReference type="PRINTS" id="PR00598">
    <property type="entry name" value="HTHMARR"/>
</dbReference>
<dbReference type="InterPro" id="IPR036388">
    <property type="entry name" value="WH-like_DNA-bd_sf"/>
</dbReference>
<accession>A0A0R2A1W0</accession>